<keyword evidence="1" id="KW-0175">Coiled coil</keyword>
<dbReference type="GO" id="GO:0005634">
    <property type="term" value="C:nucleus"/>
    <property type="evidence" value="ECO:0007669"/>
    <property type="project" value="TreeGrafter"/>
</dbReference>
<keyword evidence="3" id="KW-1185">Reference proteome</keyword>
<dbReference type="PANTHER" id="PTHR33861">
    <property type="entry name" value="PROTEIN CBG18333"/>
    <property type="match status" value="1"/>
</dbReference>
<sequence length="388" mass="44560">MAMPAKPLIMKPENPPPLPFTDPRNLNFTQCASNLPQPVVEPHLQQQKQEQHQQQQILMNPWSPAAAAMQQTPVPPGMGPRPIVGQNAMLKSLPREEPDLDPYTLEMLRQRSIYDNLYEYFLANQLAASPFYKLYPPVCDFCCDSVNSEQLTLGGKFFYFFKCKYYTISGMGPRPIVGQNAMLKSLPREEPDLDPYTLEMLRQRSIYDSLYEYFLANQLAASPFYKLYPPLRTYQPRRSLVALELHVRLEECTEQYRQLEKERKKTEAELARHNLGKKISSTNNMPIPRLCQAPSKIDRLIVDFCREHARVVTLLSKMEQLRNEPLPQLGAIAAALADICKKVVRARAANWCSLMWTIGTDAEIEQQIQRILSADFQIAPPEIKHRPV</sequence>
<dbReference type="Proteomes" id="UP000271098">
    <property type="component" value="Unassembled WGS sequence"/>
</dbReference>
<evidence type="ECO:0000256" key="1">
    <source>
        <dbReference type="SAM" id="Coils"/>
    </source>
</evidence>
<dbReference type="EMBL" id="UYRT01082485">
    <property type="protein sequence ID" value="VDN26055.1"/>
    <property type="molecule type" value="Genomic_DNA"/>
</dbReference>
<evidence type="ECO:0000313" key="3">
    <source>
        <dbReference type="Proteomes" id="UP000271098"/>
    </source>
</evidence>
<dbReference type="Pfam" id="PF15189">
    <property type="entry name" value="MEIOC"/>
    <property type="match status" value="1"/>
</dbReference>
<gene>
    <name evidence="2" type="ORF">GPUH_LOCUS15469</name>
</gene>
<name>A0A183E3C7_9BILA</name>
<accession>A0A183E3C7</accession>
<dbReference type="GO" id="GO:0007144">
    <property type="term" value="P:female meiosis I"/>
    <property type="evidence" value="ECO:0007669"/>
    <property type="project" value="TreeGrafter"/>
</dbReference>
<protein>
    <submittedName>
        <fullName evidence="4">SWIRM domain-containing protein</fullName>
    </submittedName>
</protein>
<proteinExistence type="predicted"/>
<dbReference type="GO" id="GO:0005737">
    <property type="term" value="C:cytoplasm"/>
    <property type="evidence" value="ECO:0007669"/>
    <property type="project" value="TreeGrafter"/>
</dbReference>
<dbReference type="PANTHER" id="PTHR33861:SF5">
    <property type="entry name" value="GAMMA-TUBULIN COMPLEX COMPONENT"/>
    <property type="match status" value="1"/>
</dbReference>
<dbReference type="OrthoDB" id="5978002at2759"/>
<dbReference type="GO" id="GO:0048255">
    <property type="term" value="P:mRNA stabilization"/>
    <property type="evidence" value="ECO:0007669"/>
    <property type="project" value="TreeGrafter"/>
</dbReference>
<dbReference type="GO" id="GO:0007141">
    <property type="term" value="P:male meiosis I"/>
    <property type="evidence" value="ECO:0007669"/>
    <property type="project" value="TreeGrafter"/>
</dbReference>
<reference evidence="4" key="1">
    <citation type="submission" date="2016-06" db="UniProtKB">
        <authorList>
            <consortium name="WormBaseParasite"/>
        </authorList>
    </citation>
    <scope>IDENTIFICATION</scope>
</reference>
<reference evidence="2 3" key="2">
    <citation type="submission" date="2018-11" db="EMBL/GenBank/DDBJ databases">
        <authorList>
            <consortium name="Pathogen Informatics"/>
        </authorList>
    </citation>
    <scope>NUCLEOTIDE SEQUENCE [LARGE SCALE GENOMIC DNA]</scope>
</reference>
<organism evidence="4">
    <name type="scientific">Gongylonema pulchrum</name>
    <dbReference type="NCBI Taxonomy" id="637853"/>
    <lineage>
        <taxon>Eukaryota</taxon>
        <taxon>Metazoa</taxon>
        <taxon>Ecdysozoa</taxon>
        <taxon>Nematoda</taxon>
        <taxon>Chromadorea</taxon>
        <taxon>Rhabditida</taxon>
        <taxon>Spirurina</taxon>
        <taxon>Spiruromorpha</taxon>
        <taxon>Spiruroidea</taxon>
        <taxon>Gongylonematidae</taxon>
        <taxon>Gongylonema</taxon>
    </lineage>
</organism>
<feature type="coiled-coil region" evidence="1">
    <location>
        <begin position="242"/>
        <end position="276"/>
    </location>
</feature>
<dbReference type="WBParaSite" id="GPUH_0001548901-mRNA-1">
    <property type="protein sequence ID" value="GPUH_0001548901-mRNA-1"/>
    <property type="gene ID" value="GPUH_0001548901"/>
</dbReference>
<evidence type="ECO:0000313" key="4">
    <source>
        <dbReference type="WBParaSite" id="GPUH_0001548901-mRNA-1"/>
    </source>
</evidence>
<dbReference type="InterPro" id="IPR027963">
    <property type="entry name" value="MEIOC"/>
</dbReference>
<evidence type="ECO:0000313" key="2">
    <source>
        <dbReference type="EMBL" id="VDN26055.1"/>
    </source>
</evidence>
<dbReference type="AlphaFoldDB" id="A0A183E3C7"/>